<feature type="non-terminal residue" evidence="4">
    <location>
        <position position="1"/>
    </location>
</feature>
<feature type="region of interest" description="Disordered" evidence="2">
    <location>
        <begin position="364"/>
        <end position="431"/>
    </location>
</feature>
<dbReference type="Gene3D" id="3.60.10.10">
    <property type="entry name" value="Endonuclease/exonuclease/phosphatase"/>
    <property type="match status" value="1"/>
</dbReference>
<evidence type="ECO:0000313" key="4">
    <source>
        <dbReference type="EMBL" id="CAK0875438.1"/>
    </source>
</evidence>
<organism evidence="4 5">
    <name type="scientific">Prorocentrum cordatum</name>
    <dbReference type="NCBI Taxonomy" id="2364126"/>
    <lineage>
        <taxon>Eukaryota</taxon>
        <taxon>Sar</taxon>
        <taxon>Alveolata</taxon>
        <taxon>Dinophyceae</taxon>
        <taxon>Prorocentrales</taxon>
        <taxon>Prorocentraceae</taxon>
        <taxon>Prorocentrum</taxon>
    </lineage>
</organism>
<feature type="non-terminal residue" evidence="4">
    <location>
        <position position="1018"/>
    </location>
</feature>
<sequence>ALLVGTSPCSLPHYTMGFTNGCKQPFTVCGCGQWAFNFRIERNNGKCIKCGAKLQLYKPQGGQGAGNDVAAGSPWREGRQGRRWGGNGGNGGTTQPAASNKQQNEADELKKALELCSAILPDDAMEQAKKNLAAKTETEAKARTPSQQVQSTAAILEQKEAALQKAADALVKAEDATKKAKEAHVLAGTELLKAKKDHEDAVQSLASTVSKRPVDDTTTSDGKKVIFAFDMSLLNEGLDQLDEEKRRELEGHRAALDTAYQAMVAEDAKVREMWAKIEEIKASPPKRARVEVASAAEAPAQQAAQEQPAAAAQPAAPAAEEKPDVAMAGDEEQAVESIAVPGLDKADPELLAATLEQSVADARGRLPAWPPRPSGSGAAASSGGPGPAAAAAATGGASGGPPQAAAAPAPAAGGAGSAAKPGAQAVDALRQEAASAQRAKRQHCTDATVFFSNITKWGPQARGFMRAQAESYDLVGLVETHANETATGKARSDLSRDGWKLLGTPARLTGRSATGTSGGEWMVAKKQIQTTSFEAWREAGRSKSGQDPFEGFCPTCWHLKSGNIVIVSAYLLPQLGFKEANQRALVRLGAFLRQLRDPWAVLGDWNITPDEWDKTQWLTELNAERLLAENCTATCSRGSGSAIDYALVSKGTAAHLKLQAVEEVPWKDHVGLKLTIKDGKQRWWHRKLDIARELPTVPRPKKQADPNSKRQKGIQKAKEERRARLHEHLQAAFDEMYDELGGDDDEREAAPTTTFNIPGQVWEDASAAVDARGLAPGVTAWERPASPLTATSRSQESKDHFLLTRDPQGQQKIDSHFARWITTLELATLQHHEIDTDKQDAYVGRGRGYAIKLVRTSATPARAHLRDPHLEWWHIAATLLKRYEMLRRTDRISEAASCYGKIVELMQKAEETQLHEVFNKDVIPIIEISERYQGRAIGQALTKSRKAYQSWAIKMWKEAPRHLHNMVKDPRPETVEKIQQGSSVADPDQIMSNRADEWEKHWADPSVTPDQLLDGIHM</sequence>
<feature type="compositionally biased region" description="Low complexity" evidence="2">
    <location>
        <begin position="374"/>
        <end position="425"/>
    </location>
</feature>
<keyword evidence="5" id="KW-1185">Reference proteome</keyword>
<feature type="region of interest" description="Disordered" evidence="2">
    <location>
        <begin position="61"/>
        <end position="106"/>
    </location>
</feature>
<keyword evidence="1" id="KW-0175">Coiled coil</keyword>
<comment type="caution">
    <text evidence="4">The sequence shown here is derived from an EMBL/GenBank/DDBJ whole genome shotgun (WGS) entry which is preliminary data.</text>
</comment>
<dbReference type="EMBL" id="CAUYUJ010017512">
    <property type="protein sequence ID" value="CAK0875438.1"/>
    <property type="molecule type" value="Genomic_DNA"/>
</dbReference>
<dbReference type="SUPFAM" id="SSF56219">
    <property type="entry name" value="DNase I-like"/>
    <property type="match status" value="1"/>
</dbReference>
<evidence type="ECO:0000256" key="2">
    <source>
        <dbReference type="SAM" id="MobiDB-lite"/>
    </source>
</evidence>
<name>A0ABN9VSC9_9DINO</name>
<evidence type="ECO:0000313" key="5">
    <source>
        <dbReference type="Proteomes" id="UP001189429"/>
    </source>
</evidence>
<feature type="compositionally biased region" description="Low complexity" evidence="2">
    <location>
        <begin position="295"/>
        <end position="318"/>
    </location>
</feature>
<proteinExistence type="predicted"/>
<feature type="compositionally biased region" description="Gly residues" evidence="2">
    <location>
        <begin position="83"/>
        <end position="92"/>
    </location>
</feature>
<dbReference type="Pfam" id="PF03372">
    <property type="entry name" value="Exo_endo_phos"/>
    <property type="match status" value="1"/>
</dbReference>
<feature type="domain" description="Endonuclease/exonuclease/phosphatase" evidence="3">
    <location>
        <begin position="471"/>
        <end position="654"/>
    </location>
</feature>
<evidence type="ECO:0000256" key="1">
    <source>
        <dbReference type="SAM" id="Coils"/>
    </source>
</evidence>
<dbReference type="InterPro" id="IPR005135">
    <property type="entry name" value="Endo/exonuclease/phosphatase"/>
</dbReference>
<dbReference type="InterPro" id="IPR036691">
    <property type="entry name" value="Endo/exonu/phosph_ase_sf"/>
</dbReference>
<feature type="coiled-coil region" evidence="1">
    <location>
        <begin position="156"/>
        <end position="183"/>
    </location>
</feature>
<gene>
    <name evidence="4" type="ORF">PCOR1329_LOCUS60114</name>
</gene>
<protein>
    <recommendedName>
        <fullName evidence="3">Endonuclease/exonuclease/phosphatase domain-containing protein</fullName>
    </recommendedName>
</protein>
<accession>A0ABN9VSC9</accession>
<dbReference type="Proteomes" id="UP001189429">
    <property type="component" value="Unassembled WGS sequence"/>
</dbReference>
<reference evidence="4" key="1">
    <citation type="submission" date="2023-10" db="EMBL/GenBank/DDBJ databases">
        <authorList>
            <person name="Chen Y."/>
            <person name="Shah S."/>
            <person name="Dougan E. K."/>
            <person name="Thang M."/>
            <person name="Chan C."/>
        </authorList>
    </citation>
    <scope>NUCLEOTIDE SEQUENCE [LARGE SCALE GENOMIC DNA]</scope>
</reference>
<feature type="region of interest" description="Disordered" evidence="2">
    <location>
        <begin position="694"/>
        <end position="722"/>
    </location>
</feature>
<feature type="region of interest" description="Disordered" evidence="2">
    <location>
        <begin position="292"/>
        <end position="328"/>
    </location>
</feature>
<evidence type="ECO:0000259" key="3">
    <source>
        <dbReference type="Pfam" id="PF03372"/>
    </source>
</evidence>